<evidence type="ECO:0000313" key="3">
    <source>
        <dbReference type="Proteomes" id="UP001295740"/>
    </source>
</evidence>
<evidence type="ECO:0000256" key="1">
    <source>
        <dbReference type="SAM" id="MobiDB-lite"/>
    </source>
</evidence>
<feature type="region of interest" description="Disordered" evidence="1">
    <location>
        <begin position="175"/>
        <end position="200"/>
    </location>
</feature>
<dbReference type="EMBL" id="CAUWAG010000003">
    <property type="protein sequence ID" value="CAJ2500246.1"/>
    <property type="molecule type" value="Genomic_DNA"/>
</dbReference>
<protein>
    <submittedName>
        <fullName evidence="2">Uu.00g030990.m01.CDS01</fullName>
    </submittedName>
</protein>
<feature type="region of interest" description="Disordered" evidence="1">
    <location>
        <begin position="28"/>
        <end position="88"/>
    </location>
</feature>
<keyword evidence="3" id="KW-1185">Reference proteome</keyword>
<sequence>MPPFKDVNSGLQPDMDWWKQAVADAIAEDQANHHGQLQPLQRQDNGKTLSNGSGSQADAGPQGALGLAGNGLAMAPPNGQAGGDISNTYTADSARQKLWMGELDGRMDEGFTQRRNAARQTPATARPSQPRCMQFEDSAAVVSASTSFGPATSNFRPRRFTKADGTTMLRHNREARRKQHGSGLHAVQPHKKMKTDDTEPSEQAHITKGKQPNYGLLDTINSPQHIKDTEADDIDARDVATGYSAPALPSTHSPTSIDLEAIERKNRTKSPSFAFKEEREKLEIPFTYPQDLFVALDKAYAVQRRKPLATSMGECETHPPTIYITVQEQNYKRPSFDMQMCVVNLQLANESALDAFRRKYDPEAFPGLQNYIGEPEDLWIEARGDEQELGNLAWWVDEYG</sequence>
<feature type="compositionally biased region" description="Polar residues" evidence="1">
    <location>
        <begin position="33"/>
        <end position="56"/>
    </location>
</feature>
<feature type="compositionally biased region" description="Low complexity" evidence="1">
    <location>
        <begin position="59"/>
        <end position="77"/>
    </location>
</feature>
<evidence type="ECO:0000313" key="2">
    <source>
        <dbReference type="EMBL" id="CAJ2500246.1"/>
    </source>
</evidence>
<dbReference type="AlphaFoldDB" id="A0AAI8V9F4"/>
<name>A0AAI8V9F4_9PEZI</name>
<accession>A0AAI8V9F4</accession>
<dbReference type="Proteomes" id="UP001295740">
    <property type="component" value="Unassembled WGS sequence"/>
</dbReference>
<proteinExistence type="predicted"/>
<reference evidence="2" key="1">
    <citation type="submission" date="2023-10" db="EMBL/GenBank/DDBJ databases">
        <authorList>
            <person name="Hackl T."/>
        </authorList>
    </citation>
    <scope>NUCLEOTIDE SEQUENCE</scope>
</reference>
<comment type="caution">
    <text evidence="2">The sequence shown here is derived from an EMBL/GenBank/DDBJ whole genome shotgun (WGS) entry which is preliminary data.</text>
</comment>
<organism evidence="2 3">
    <name type="scientific">Anthostomella pinea</name>
    <dbReference type="NCBI Taxonomy" id="933095"/>
    <lineage>
        <taxon>Eukaryota</taxon>
        <taxon>Fungi</taxon>
        <taxon>Dikarya</taxon>
        <taxon>Ascomycota</taxon>
        <taxon>Pezizomycotina</taxon>
        <taxon>Sordariomycetes</taxon>
        <taxon>Xylariomycetidae</taxon>
        <taxon>Xylariales</taxon>
        <taxon>Xylariaceae</taxon>
        <taxon>Anthostomella</taxon>
    </lineage>
</organism>
<gene>
    <name evidence="2" type="ORF">KHLLAP_LOCUS714</name>
</gene>